<evidence type="ECO:0008006" key="3">
    <source>
        <dbReference type="Google" id="ProtNLM"/>
    </source>
</evidence>
<organism evidence="1 2">
    <name type="scientific">Achromobacter arsenitoxydans SY8</name>
    <dbReference type="NCBI Taxonomy" id="477184"/>
    <lineage>
        <taxon>Bacteria</taxon>
        <taxon>Pseudomonadati</taxon>
        <taxon>Pseudomonadota</taxon>
        <taxon>Betaproteobacteria</taxon>
        <taxon>Burkholderiales</taxon>
        <taxon>Alcaligenaceae</taxon>
        <taxon>Achromobacter</taxon>
    </lineage>
</organism>
<dbReference type="Proteomes" id="UP000003113">
    <property type="component" value="Unassembled WGS sequence"/>
</dbReference>
<dbReference type="STRING" id="477184.KYC_17482"/>
<dbReference type="eggNOG" id="COG3299">
    <property type="taxonomic scope" value="Bacteria"/>
</dbReference>
<comment type="caution">
    <text evidence="1">The sequence shown here is derived from an EMBL/GenBank/DDBJ whole genome shotgun (WGS) entry which is preliminary data.</text>
</comment>
<sequence length="483" mass="50772">MAYGVTPDGFVRMRLPEIRQEIIEDLRAKLLAAGVAETVETRPDSITGLLIDTFAEREAALWEQAEGVYLAMYPGSANGVSLDRAVSFTGVKRLGDEQARAYVVVYGQSGTTVAQGAQVRHRVSQNLWRLEGDVRILPGAAADVTLQPVVQPNALYSVSVDGQAYSYTSGAVTNLPAILAGLVAAVSASSLDVSSDGASIRMHTGGRVASAFAWSANFSLARLGSPGLAVTEEASEEVAAVGDLNAIVTAVDGWDGVDNLQAGTAGRLAENDAELSARYPSGLFRLGAGTLPSIAPNIRDRVPGVRAIKVFENDTDGPDAAGRLPHSIHVVVDGGLDEELAEAIFRTKGGGIDTNGGSLVVVIDDEGAQQPIKFDRPERVYVWVSAELTLLPPAEQVFPPTGLDDVADNLATAGDGFSIGDDVIRQRLFGAIYRTTGIKSVVLALASSTDPAFVPGPADFSEDNVEILDAQVAVFDRSRIKVT</sequence>
<accession>H0F9P4</accession>
<dbReference type="RefSeq" id="WP_008164665.1">
    <property type="nucleotide sequence ID" value="NZ_AGUF01000055.1"/>
</dbReference>
<dbReference type="AlphaFoldDB" id="H0F9P4"/>
<keyword evidence="2" id="KW-1185">Reference proteome</keyword>
<name>H0F9P4_9BURK</name>
<gene>
    <name evidence="1" type="ORF">KYC_17482</name>
</gene>
<evidence type="ECO:0000313" key="2">
    <source>
        <dbReference type="Proteomes" id="UP000003113"/>
    </source>
</evidence>
<protein>
    <recommendedName>
        <fullName evidence="3">Baseplate protein J-like domain-containing protein</fullName>
    </recommendedName>
</protein>
<evidence type="ECO:0000313" key="1">
    <source>
        <dbReference type="EMBL" id="EHK65309.1"/>
    </source>
</evidence>
<dbReference type="PATRIC" id="fig|477184.5.peg.3451"/>
<dbReference type="OrthoDB" id="7904838at2"/>
<dbReference type="EMBL" id="AGUF01000055">
    <property type="protein sequence ID" value="EHK65309.1"/>
    <property type="molecule type" value="Genomic_DNA"/>
</dbReference>
<reference evidence="1 2" key="1">
    <citation type="journal article" date="2012" name="J. Bacteriol.">
        <title>Genome sequence of the highly efficient arsenite-oxidizing bacterium Achromobacter arsenitoxydans SY8.</title>
        <authorList>
            <person name="Li X."/>
            <person name="Hu Y."/>
            <person name="Gong J."/>
            <person name="Lin Y."/>
            <person name="Johnstone L."/>
            <person name="Rensing C."/>
            <person name="Wang G."/>
        </authorList>
    </citation>
    <scope>NUCLEOTIDE SEQUENCE [LARGE SCALE GENOMIC DNA]</scope>
    <source>
        <strain evidence="1 2">SY8</strain>
    </source>
</reference>
<proteinExistence type="predicted"/>